<evidence type="ECO:0000256" key="1">
    <source>
        <dbReference type="SAM" id="MobiDB-lite"/>
    </source>
</evidence>
<organism evidence="2 3">
    <name type="scientific">Comamonas testosteroni TK102</name>
    <dbReference type="NCBI Taxonomy" id="1392005"/>
    <lineage>
        <taxon>Bacteria</taxon>
        <taxon>Pseudomonadati</taxon>
        <taxon>Pseudomonadota</taxon>
        <taxon>Betaproteobacteria</taxon>
        <taxon>Burkholderiales</taxon>
        <taxon>Comamonadaceae</taxon>
        <taxon>Comamonas</taxon>
    </lineage>
</organism>
<proteinExistence type="predicted"/>
<dbReference type="AlphaFoldDB" id="A0A076PF80"/>
<dbReference type="KEGG" id="ctes:O987_06470"/>
<sequence length="131" mass="14462">MSVYENTANAQSASGSRDEEYLLTEGEAQLATVLALMTGFSQGCCAVHRAPMAQRVADQLVRMTEGLDGSERSDDMRHFLQRLGQRWATVAQVLAQSETDSEVQAQASAPRSDDEFSNPQPHWHHSPETLQ</sequence>
<dbReference type="RefSeq" id="WP_003057648.1">
    <property type="nucleotide sequence ID" value="NZ_CP006704.1"/>
</dbReference>
<protein>
    <submittedName>
        <fullName evidence="2">Uncharacterized protein</fullName>
    </submittedName>
</protein>
<evidence type="ECO:0000313" key="2">
    <source>
        <dbReference type="EMBL" id="AIJ45454.1"/>
    </source>
</evidence>
<gene>
    <name evidence="2" type="ORF">O987_06470</name>
</gene>
<accession>A0A076PF80</accession>
<dbReference type="HOGENOM" id="CLU_1924015_0_0_4"/>
<evidence type="ECO:0000313" key="3">
    <source>
        <dbReference type="Proteomes" id="UP000028782"/>
    </source>
</evidence>
<dbReference type="Proteomes" id="UP000028782">
    <property type="component" value="Chromosome"/>
</dbReference>
<feature type="compositionally biased region" description="Polar residues" evidence="1">
    <location>
        <begin position="95"/>
        <end position="109"/>
    </location>
</feature>
<dbReference type="EMBL" id="CP006704">
    <property type="protein sequence ID" value="AIJ45454.1"/>
    <property type="molecule type" value="Genomic_DNA"/>
</dbReference>
<reference evidence="2 3" key="1">
    <citation type="journal article" date="2014" name="Genome Announc.">
        <title>Complete Genome Sequence of Polychlorinated Biphenyl Degrader Comamonas testosteroni TK102 (NBRC 109938).</title>
        <authorList>
            <person name="Fukuda K."/>
            <person name="Hosoyama A."/>
            <person name="Tsuchikane K."/>
            <person name="Ohji S."/>
            <person name="Yamazoe A."/>
            <person name="Fujita N."/>
            <person name="Shintani M."/>
            <person name="Kimbara K."/>
        </authorList>
    </citation>
    <scope>NUCLEOTIDE SEQUENCE [LARGE SCALE GENOMIC DNA]</scope>
    <source>
        <strain evidence="2">TK102</strain>
    </source>
</reference>
<feature type="region of interest" description="Disordered" evidence="1">
    <location>
        <begin position="95"/>
        <end position="131"/>
    </location>
</feature>
<name>A0A076PF80_COMTE</name>